<gene>
    <name evidence="3" type="ORF">H9X71_08050</name>
</gene>
<evidence type="ECO:0000256" key="2">
    <source>
        <dbReference type="SAM" id="Phobius"/>
    </source>
</evidence>
<evidence type="ECO:0000313" key="4">
    <source>
        <dbReference type="Proteomes" id="UP000516660"/>
    </source>
</evidence>
<dbReference type="KEGG" id="czh:H9X71_08050"/>
<name>A0A7L7YYT7_9MICO</name>
<dbReference type="AlphaFoldDB" id="A0A7L7YYT7"/>
<accession>A0A7L7YYT7</accession>
<feature type="region of interest" description="Disordered" evidence="1">
    <location>
        <begin position="1"/>
        <end position="52"/>
    </location>
</feature>
<feature type="transmembrane region" description="Helical" evidence="2">
    <location>
        <begin position="77"/>
        <end position="102"/>
    </location>
</feature>
<evidence type="ECO:0000313" key="3">
    <source>
        <dbReference type="EMBL" id="QOD42604.1"/>
    </source>
</evidence>
<feature type="transmembrane region" description="Helical" evidence="2">
    <location>
        <begin position="108"/>
        <end position="125"/>
    </location>
</feature>
<dbReference type="RefSeq" id="WP_191146628.1">
    <property type="nucleotide sequence ID" value="NZ_CP061274.1"/>
</dbReference>
<evidence type="ECO:0000256" key="1">
    <source>
        <dbReference type="SAM" id="MobiDB-lite"/>
    </source>
</evidence>
<dbReference type="InterPro" id="IPR016566">
    <property type="entry name" value="UCP010219"/>
</dbReference>
<proteinExistence type="predicted"/>
<keyword evidence="4" id="KW-1185">Reference proteome</keyword>
<feature type="transmembrane region" description="Helical" evidence="2">
    <location>
        <begin position="214"/>
        <end position="232"/>
    </location>
</feature>
<dbReference type="Proteomes" id="UP000516660">
    <property type="component" value="Chromosome"/>
</dbReference>
<feature type="transmembrane region" description="Helical" evidence="2">
    <location>
        <begin position="244"/>
        <end position="262"/>
    </location>
</feature>
<keyword evidence="2" id="KW-0472">Membrane</keyword>
<keyword evidence="2" id="KW-0812">Transmembrane</keyword>
<feature type="transmembrane region" description="Helical" evidence="2">
    <location>
        <begin position="132"/>
        <end position="151"/>
    </location>
</feature>
<feature type="transmembrane region" description="Helical" evidence="2">
    <location>
        <begin position="171"/>
        <end position="193"/>
    </location>
</feature>
<organism evidence="3 4">
    <name type="scientific">Clavibacter zhangzhiyongii</name>
    <dbReference type="NCBI Taxonomy" id="2768071"/>
    <lineage>
        <taxon>Bacteria</taxon>
        <taxon>Bacillati</taxon>
        <taxon>Actinomycetota</taxon>
        <taxon>Actinomycetes</taxon>
        <taxon>Micrococcales</taxon>
        <taxon>Microbacteriaceae</taxon>
        <taxon>Clavibacter</taxon>
    </lineage>
</organism>
<dbReference type="EMBL" id="CP061274">
    <property type="protein sequence ID" value="QOD42604.1"/>
    <property type="molecule type" value="Genomic_DNA"/>
</dbReference>
<keyword evidence="2" id="KW-1133">Transmembrane helix</keyword>
<reference evidence="3 4" key="1">
    <citation type="submission" date="2020-08" db="EMBL/GenBank/DDBJ databases">
        <title>Description of Clavibacter zhangzhiyonge sp. nov., a phytopathogenic actinobacterium isolated from barley seeds, causing leaf brown spot and decline.</title>
        <authorList>
            <person name="Tian Q."/>
            <person name="Chuan J."/>
            <person name="Zhao W."/>
            <person name="Li X."/>
        </authorList>
    </citation>
    <scope>NUCLEOTIDE SEQUENCE [LARGE SCALE GENOMIC DNA]</scope>
    <source>
        <strain evidence="3 4">DM1</strain>
    </source>
</reference>
<sequence length="275" mass="28318">MTGDGPLDRDPARAEDETAARRAEATPSSAADHADGGPRPPAPATAPGEALGASMAQAAERAGLGQAARGETMTASALLTAMGGVRGVLEAIVPGLLFLVAFTITRDVVLSVAVPVAVAVVAVVARLLQRSAVAPAVGGLVGIVISAFLALRSGEGRDFYALGLWTNGAYFAVLLVSVVVGWPLVGVAVGFLMGDGTAWRQDRRKARALRLLTLVWVGFFALRLAVQLPLYLADAIDALGVARLVMGTPLYGVLLVLSWLFVRAVYAKDPAAPTA</sequence>
<protein>
    <submittedName>
        <fullName evidence="3">DUF3159 domain-containing protein</fullName>
    </submittedName>
</protein>
<dbReference type="Pfam" id="PF11361">
    <property type="entry name" value="DUF3159"/>
    <property type="match status" value="1"/>
</dbReference>
<feature type="compositionally biased region" description="Basic and acidic residues" evidence="1">
    <location>
        <begin position="1"/>
        <end position="24"/>
    </location>
</feature>